<evidence type="ECO:0000256" key="1">
    <source>
        <dbReference type="SAM" id="Phobius"/>
    </source>
</evidence>
<dbReference type="Proteomes" id="UP000014155">
    <property type="component" value="Unassembled WGS sequence"/>
</dbReference>
<dbReference type="STRING" id="1195236.CTER_2865"/>
<dbReference type="AlphaFoldDB" id="S0FPY3"/>
<feature type="domain" description="Putative zinc-finger" evidence="2">
    <location>
        <begin position="6"/>
        <end position="40"/>
    </location>
</feature>
<dbReference type="eggNOG" id="COG5660">
    <property type="taxonomic scope" value="Bacteria"/>
</dbReference>
<dbReference type="Pfam" id="PF13490">
    <property type="entry name" value="zf-HC2"/>
    <property type="match status" value="1"/>
</dbReference>
<evidence type="ECO:0000313" key="4">
    <source>
        <dbReference type="Proteomes" id="UP000014155"/>
    </source>
</evidence>
<keyword evidence="1" id="KW-0472">Membrane</keyword>
<feature type="transmembrane region" description="Helical" evidence="1">
    <location>
        <begin position="148"/>
        <end position="172"/>
    </location>
</feature>
<proteinExistence type="predicted"/>
<feature type="transmembrane region" description="Helical" evidence="1">
    <location>
        <begin position="113"/>
        <end position="136"/>
    </location>
</feature>
<sequence length="211" mass="23939">MKDISCNVIEDLLPLYIDGICSNESKEMIEAHIKDCQKCQMKINQMNYAMPEKDIEENLNESKMLGKLSDIWKKKTGLNIRTGLFGIIFYIAGIMVLFIAQDVGRKAYYRFETGYLIAALSIAVISWLFLGALIAFLGSRPKGSVKTFIFELIIIGIPSLFMMTSIVTVPYLPGFLRNFIFKDVISVTTMGALLLGCEIYRFIRVYGRKIK</sequence>
<accession>S0FPY3</accession>
<feature type="transmembrane region" description="Helical" evidence="1">
    <location>
        <begin position="82"/>
        <end position="101"/>
    </location>
</feature>
<feature type="transmembrane region" description="Helical" evidence="1">
    <location>
        <begin position="184"/>
        <end position="203"/>
    </location>
</feature>
<name>S0FPY3_RUMCE</name>
<evidence type="ECO:0000259" key="2">
    <source>
        <dbReference type="Pfam" id="PF13490"/>
    </source>
</evidence>
<keyword evidence="1" id="KW-1133">Transmembrane helix</keyword>
<dbReference type="RefSeq" id="WP_004626747.1">
    <property type="nucleotide sequence ID" value="NZ_AORV01000040.1"/>
</dbReference>
<keyword evidence="4" id="KW-1185">Reference proteome</keyword>
<comment type="caution">
    <text evidence="3">The sequence shown here is derived from an EMBL/GenBank/DDBJ whole genome shotgun (WGS) entry which is preliminary data.</text>
</comment>
<keyword evidence="1" id="KW-0812">Transmembrane</keyword>
<dbReference type="EMBL" id="AORV01000040">
    <property type="protein sequence ID" value="EMS71244.1"/>
    <property type="molecule type" value="Genomic_DNA"/>
</dbReference>
<gene>
    <name evidence="3" type="ORF">CTER_2865</name>
</gene>
<dbReference type="PATRIC" id="fig|1195236.3.peg.3185"/>
<dbReference type="InterPro" id="IPR027383">
    <property type="entry name" value="Znf_put"/>
</dbReference>
<reference evidence="3 4" key="1">
    <citation type="journal article" date="2013" name="Genome Announc.">
        <title>Draft Genome Sequence of the Cellulolytic, Mesophilic, Anaerobic Bacterium Clostridium termitidis Strain CT1112 (DSM 5398).</title>
        <authorList>
            <person name="Lal S."/>
            <person name="Ramachandran U."/>
            <person name="Zhang X."/>
            <person name="Munir R."/>
            <person name="Sparling R."/>
            <person name="Levin D.B."/>
        </authorList>
    </citation>
    <scope>NUCLEOTIDE SEQUENCE [LARGE SCALE GENOMIC DNA]</scope>
    <source>
        <strain evidence="3 4">CT1112</strain>
    </source>
</reference>
<organism evidence="3 4">
    <name type="scientific">Ruminiclostridium cellobioparum subsp. termitidis CT1112</name>
    <dbReference type="NCBI Taxonomy" id="1195236"/>
    <lineage>
        <taxon>Bacteria</taxon>
        <taxon>Bacillati</taxon>
        <taxon>Bacillota</taxon>
        <taxon>Clostridia</taxon>
        <taxon>Eubacteriales</taxon>
        <taxon>Oscillospiraceae</taxon>
        <taxon>Ruminiclostridium</taxon>
    </lineage>
</organism>
<evidence type="ECO:0000313" key="3">
    <source>
        <dbReference type="EMBL" id="EMS71244.1"/>
    </source>
</evidence>
<protein>
    <recommendedName>
        <fullName evidence="2">Putative zinc-finger domain-containing protein</fullName>
    </recommendedName>
</protein>